<feature type="compositionally biased region" description="Basic and acidic residues" evidence="1">
    <location>
        <begin position="432"/>
        <end position="442"/>
    </location>
</feature>
<evidence type="ECO:0000259" key="2">
    <source>
        <dbReference type="PROSITE" id="PS50112"/>
    </source>
</evidence>
<dbReference type="InterPro" id="IPR035965">
    <property type="entry name" value="PAS-like_dom_sf"/>
</dbReference>
<keyword evidence="4" id="KW-1185">Reference proteome</keyword>
<dbReference type="CDD" id="cd00130">
    <property type="entry name" value="PAS"/>
    <property type="match status" value="1"/>
</dbReference>
<proteinExistence type="predicted"/>
<evidence type="ECO:0000313" key="3">
    <source>
        <dbReference type="EMBL" id="KAL3779773.1"/>
    </source>
</evidence>
<feature type="compositionally biased region" description="Low complexity" evidence="1">
    <location>
        <begin position="341"/>
        <end position="369"/>
    </location>
</feature>
<organism evidence="3 4">
    <name type="scientific">Cyclotella atomus</name>
    <dbReference type="NCBI Taxonomy" id="382360"/>
    <lineage>
        <taxon>Eukaryota</taxon>
        <taxon>Sar</taxon>
        <taxon>Stramenopiles</taxon>
        <taxon>Ochrophyta</taxon>
        <taxon>Bacillariophyta</taxon>
        <taxon>Coscinodiscophyceae</taxon>
        <taxon>Thalassiosirophycidae</taxon>
        <taxon>Stephanodiscales</taxon>
        <taxon>Stephanodiscaceae</taxon>
        <taxon>Cyclotella</taxon>
    </lineage>
</organism>
<feature type="domain" description="PAS" evidence="2">
    <location>
        <begin position="281"/>
        <end position="332"/>
    </location>
</feature>
<dbReference type="EMBL" id="JALLPJ020000919">
    <property type="protein sequence ID" value="KAL3779773.1"/>
    <property type="molecule type" value="Genomic_DNA"/>
</dbReference>
<accession>A0ABD3NVM6</accession>
<dbReference type="Pfam" id="PF13426">
    <property type="entry name" value="PAS_9"/>
    <property type="match status" value="1"/>
</dbReference>
<feature type="region of interest" description="Disordered" evidence="1">
    <location>
        <begin position="209"/>
        <end position="233"/>
    </location>
</feature>
<dbReference type="CDD" id="cd14686">
    <property type="entry name" value="bZIP"/>
    <property type="match status" value="1"/>
</dbReference>
<feature type="compositionally biased region" description="Low complexity" evidence="1">
    <location>
        <begin position="499"/>
        <end position="511"/>
    </location>
</feature>
<gene>
    <name evidence="3" type="ORF">ACHAWO_002002</name>
</gene>
<feature type="compositionally biased region" description="Low complexity" evidence="1">
    <location>
        <begin position="383"/>
        <end position="399"/>
    </location>
</feature>
<comment type="caution">
    <text evidence="3">The sequence shown here is derived from an EMBL/GenBank/DDBJ whole genome shotgun (WGS) entry which is preliminary data.</text>
</comment>
<feature type="compositionally biased region" description="Polar residues" evidence="1">
    <location>
        <begin position="371"/>
        <end position="382"/>
    </location>
</feature>
<feature type="region of interest" description="Disordered" evidence="1">
    <location>
        <begin position="339"/>
        <end position="462"/>
    </location>
</feature>
<evidence type="ECO:0000313" key="4">
    <source>
        <dbReference type="Proteomes" id="UP001530400"/>
    </source>
</evidence>
<feature type="compositionally biased region" description="Basic and acidic residues" evidence="1">
    <location>
        <begin position="512"/>
        <end position="528"/>
    </location>
</feature>
<protein>
    <recommendedName>
        <fullName evidence="2">PAS domain-containing protein</fullName>
    </recommendedName>
</protein>
<name>A0ABD3NVM6_9STRA</name>
<dbReference type="Proteomes" id="UP001530400">
    <property type="component" value="Unassembled WGS sequence"/>
</dbReference>
<dbReference type="SUPFAM" id="SSF55785">
    <property type="entry name" value="PYP-like sensor domain (PAS domain)"/>
    <property type="match status" value="1"/>
</dbReference>
<feature type="region of interest" description="Disordered" evidence="1">
    <location>
        <begin position="485"/>
        <end position="555"/>
    </location>
</feature>
<reference evidence="3 4" key="1">
    <citation type="submission" date="2024-10" db="EMBL/GenBank/DDBJ databases">
        <title>Updated reference genomes for cyclostephanoid diatoms.</title>
        <authorList>
            <person name="Roberts W.R."/>
            <person name="Alverson A.J."/>
        </authorList>
    </citation>
    <scope>NUCLEOTIDE SEQUENCE [LARGE SCALE GENOMIC DNA]</scope>
    <source>
        <strain evidence="3 4">AJA010-31</strain>
    </source>
</reference>
<dbReference type="PROSITE" id="PS50112">
    <property type="entry name" value="PAS"/>
    <property type="match status" value="1"/>
</dbReference>
<dbReference type="Gene3D" id="3.30.450.20">
    <property type="entry name" value="PAS domain"/>
    <property type="match status" value="1"/>
</dbReference>
<sequence>MASNNNPTNENYYILAQLLRQQQQQQGNSSILPTSRQPAEHIHLSSLLSSVLQQQGVGVQGVVTSLQPPALFNPRANDANGLQSFQSVMGSINPNIAASVFATALQHGQGVEAHQGDLYQGKNQGISQLSGPQQLQKSNNANLSVPGGLCLSTNEAPPLMQDAVGALSTTNSTDAKNWTLEQLEAHVKHLNDSAQVIPRPIKILLSNARRKQERHNAKKAANRKSASSSRMRKKAQIDAMEQDNIRLKRESLILSFIPDAGYSSRSPSPDLQVATMTINGNYTGDITFANKQLERLLQYKVEDMIDKNIDKFIDASSLKHLRKMIKDLVNAEEQAVHYLEGSESGSDSGTEGNGSNSNSSDGEGNVGVSIANISDPNNSDPNIVSRSSDQSSSMIISESWGDGSEIAKTHKSSSGGKSSEDGCDPPAKKAKVIFDRKEKSAELSEPYNGDAPPSDESKTAIYDVIGEAVTSNNADAKLSSLHRHKTEVKKKSGEGVHNSVDPSSSVDSFVSKTKETHSSDSGYHRDDSNESPDESNESSSSTPRSDDVTKGVQRKHPLAPSCNILLVRSDGKTIWCELTSSIRTSDGILASNTNSVMEGETKELLICFRPIHDPTTRHAMTATRDGDKDKVP</sequence>
<dbReference type="AlphaFoldDB" id="A0ABD3NVM6"/>
<feature type="compositionally biased region" description="Basic residues" evidence="1">
    <location>
        <begin position="209"/>
        <end position="222"/>
    </location>
</feature>
<dbReference type="InterPro" id="IPR000014">
    <property type="entry name" value="PAS"/>
</dbReference>
<evidence type="ECO:0000256" key="1">
    <source>
        <dbReference type="SAM" id="MobiDB-lite"/>
    </source>
</evidence>